<dbReference type="GO" id="GO:0003735">
    <property type="term" value="F:structural constituent of ribosome"/>
    <property type="evidence" value="ECO:0007669"/>
    <property type="project" value="InterPro"/>
</dbReference>
<evidence type="ECO:0000256" key="2">
    <source>
        <dbReference type="ARBA" id="ARBA00022730"/>
    </source>
</evidence>
<dbReference type="GO" id="GO:0005840">
    <property type="term" value="C:ribosome"/>
    <property type="evidence" value="ECO:0007669"/>
    <property type="project" value="UniProtKB-KW"/>
</dbReference>
<evidence type="ECO:0000256" key="7">
    <source>
        <dbReference type="HAMAP-Rule" id="MF_01328"/>
    </source>
</evidence>
<comment type="subcellular location">
    <subcellularLocation>
        <location evidence="7">Plastid</location>
        <location evidence="7">Chloroplast</location>
    </subcellularLocation>
</comment>
<keyword evidence="4 7" id="KW-0689">Ribosomal protein</keyword>
<proteinExistence type="inferred from homology"/>
<dbReference type="Pfam" id="PF00573">
    <property type="entry name" value="Ribosomal_L4"/>
    <property type="match status" value="1"/>
</dbReference>
<dbReference type="HAMAP" id="MF_01328_B">
    <property type="entry name" value="Ribosomal_uL4_B"/>
    <property type="match status" value="1"/>
</dbReference>
<dbReference type="GO" id="GO:0006412">
    <property type="term" value="P:translation"/>
    <property type="evidence" value="ECO:0007669"/>
    <property type="project" value="UniProtKB-UniRule"/>
</dbReference>
<keyword evidence="5 7" id="KW-0687">Ribonucleoprotein</keyword>
<name>A0A7T8G5R9_9CRYP</name>
<geneLocation type="chloroplast" evidence="9"/>
<dbReference type="PANTHER" id="PTHR10746">
    <property type="entry name" value="50S RIBOSOMAL PROTEIN L4"/>
    <property type="match status" value="1"/>
</dbReference>
<comment type="subunit">
    <text evidence="7">Part of the 50S ribosomal subunit.</text>
</comment>
<feature type="region of interest" description="Disordered" evidence="8">
    <location>
        <begin position="42"/>
        <end position="83"/>
    </location>
</feature>
<keyword evidence="2 7" id="KW-0699">rRNA-binding</keyword>
<dbReference type="SUPFAM" id="SSF52166">
    <property type="entry name" value="Ribosomal protein L4"/>
    <property type="match status" value="1"/>
</dbReference>
<dbReference type="GO" id="GO:0019843">
    <property type="term" value="F:rRNA binding"/>
    <property type="evidence" value="ECO:0007669"/>
    <property type="project" value="UniProtKB-UniRule"/>
</dbReference>
<accession>A0A7T8G5R9</accession>
<dbReference type="InterPro" id="IPR013005">
    <property type="entry name" value="Ribosomal_uL4-like"/>
</dbReference>
<dbReference type="EMBL" id="MK798155">
    <property type="protein sequence ID" value="QQP22404.1"/>
    <property type="molecule type" value="Genomic_DNA"/>
</dbReference>
<sequence>MALKQELTYKVQNLKGEAKSEVSIALAISVKNPKYLVHRAVVAQDNSRRQGNASTKTRSEVRGGGRKPWKQKGTGNARAGSSNSPLWCGGGVSFGPTPRSYSKKINTKERRLALNTVLKTSFDKTVVTEDFITSVVNPNTRAIINTLENIVDLKDNSKKVLVIIDKPNKNLNLSLRNLKNTNFLYSNTLNIKDLLIADKIVITTNALKNIQETYSD</sequence>
<keyword evidence="9" id="KW-0150">Chloroplast</keyword>
<organism evidence="9">
    <name type="scientific">Baffinella frigidus</name>
    <dbReference type="NCBI Taxonomy" id="2571260"/>
    <lineage>
        <taxon>Eukaryota</taxon>
        <taxon>Cryptophyceae</taxon>
        <taxon>Cryptomonadales</taxon>
        <taxon>Baffinellaceae</taxon>
        <taxon>Baffinella</taxon>
    </lineage>
</organism>
<dbReference type="InterPro" id="IPR002136">
    <property type="entry name" value="Ribosomal_uL4"/>
</dbReference>
<keyword evidence="3 7" id="KW-0694">RNA-binding</keyword>
<evidence type="ECO:0000256" key="5">
    <source>
        <dbReference type="ARBA" id="ARBA00023274"/>
    </source>
</evidence>
<evidence type="ECO:0000256" key="4">
    <source>
        <dbReference type="ARBA" id="ARBA00022980"/>
    </source>
</evidence>
<evidence type="ECO:0000256" key="3">
    <source>
        <dbReference type="ARBA" id="ARBA00022884"/>
    </source>
</evidence>
<gene>
    <name evidence="7 9" type="primary">rpl4</name>
</gene>
<dbReference type="NCBIfam" id="TIGR03953">
    <property type="entry name" value="rplD_bact"/>
    <property type="match status" value="1"/>
</dbReference>
<evidence type="ECO:0000256" key="8">
    <source>
        <dbReference type="SAM" id="MobiDB-lite"/>
    </source>
</evidence>
<protein>
    <recommendedName>
        <fullName evidence="6 7">Large ribosomal subunit protein uL4c</fullName>
    </recommendedName>
</protein>
<dbReference type="Gene3D" id="3.40.1370.10">
    <property type="match status" value="1"/>
</dbReference>
<dbReference type="PANTHER" id="PTHR10746:SF17">
    <property type="entry name" value="LARGE RIBOSOMAL SUBUNIT PROTEIN UL4C"/>
    <property type="match status" value="1"/>
</dbReference>
<dbReference type="GO" id="GO:1990904">
    <property type="term" value="C:ribonucleoprotein complex"/>
    <property type="evidence" value="ECO:0007669"/>
    <property type="project" value="UniProtKB-KW"/>
</dbReference>
<keyword evidence="9" id="KW-0934">Plastid</keyword>
<evidence type="ECO:0000256" key="6">
    <source>
        <dbReference type="ARBA" id="ARBA00035208"/>
    </source>
</evidence>
<reference evidence="9" key="1">
    <citation type="journal article" date="2019" name="Mitochondrial DNA Part B Resour">
        <title>The complete plastid genome of a marine microalgae Cryptophyceae sp. CCMP2293 (Cryptophyta).</title>
        <authorList>
            <person name="Xu K."/>
            <person name="Hu S."/>
            <person name="Tang X."/>
        </authorList>
    </citation>
    <scope>NUCLEOTIDE SEQUENCE</scope>
</reference>
<dbReference type="GO" id="GO:0009507">
    <property type="term" value="C:chloroplast"/>
    <property type="evidence" value="ECO:0007669"/>
    <property type="project" value="UniProtKB-SubCell"/>
</dbReference>
<dbReference type="AlphaFoldDB" id="A0A7T8G5R9"/>
<dbReference type="InterPro" id="IPR023574">
    <property type="entry name" value="Ribosomal_uL4_dom_sf"/>
</dbReference>
<evidence type="ECO:0000313" key="9">
    <source>
        <dbReference type="EMBL" id="QQP22404.1"/>
    </source>
</evidence>
<evidence type="ECO:0000256" key="1">
    <source>
        <dbReference type="ARBA" id="ARBA00010528"/>
    </source>
</evidence>
<comment type="function">
    <text evidence="7">Probably binds the 23S rRNA.</text>
</comment>
<comment type="similarity">
    <text evidence="1 7">Belongs to the universal ribosomal protein uL4 family.</text>
</comment>